<dbReference type="Pfam" id="PF07728">
    <property type="entry name" value="AAA_5"/>
    <property type="match status" value="1"/>
</dbReference>
<dbReference type="PANTHER" id="PTHR37291:SF1">
    <property type="entry name" value="TYPE IV METHYL-DIRECTED RESTRICTION ENZYME ECOKMCRB SUBUNIT"/>
    <property type="match status" value="1"/>
</dbReference>
<dbReference type="Gene3D" id="3.40.50.300">
    <property type="entry name" value="P-loop containing nucleotide triphosphate hydrolases"/>
    <property type="match status" value="1"/>
</dbReference>
<dbReference type="SUPFAM" id="SSF52540">
    <property type="entry name" value="P-loop containing nucleoside triphosphate hydrolases"/>
    <property type="match status" value="1"/>
</dbReference>
<name>K1V6Z5_9ZZZZ</name>
<comment type="caution">
    <text evidence="2">The sequence shown here is derived from an EMBL/GenBank/DDBJ whole genome shotgun (WGS) entry which is preliminary data.</text>
</comment>
<dbReference type="AlphaFoldDB" id="K1V6Z5"/>
<gene>
    <name evidence="2" type="ORF">LEA_02208</name>
</gene>
<feature type="non-terminal residue" evidence="2">
    <location>
        <position position="254"/>
    </location>
</feature>
<dbReference type="InterPro" id="IPR052934">
    <property type="entry name" value="Methyl-DNA_Rec/Restrict_Enz"/>
</dbReference>
<protein>
    <submittedName>
        <fullName evidence="2">McrB domain protein</fullName>
    </submittedName>
</protein>
<dbReference type="GO" id="GO:0005524">
    <property type="term" value="F:ATP binding"/>
    <property type="evidence" value="ECO:0007669"/>
    <property type="project" value="InterPro"/>
</dbReference>
<feature type="non-terminal residue" evidence="2">
    <location>
        <position position="1"/>
    </location>
</feature>
<evidence type="ECO:0000313" key="2">
    <source>
        <dbReference type="EMBL" id="EKC79661.1"/>
    </source>
</evidence>
<sequence length="254" mass="29219">DFVVEEDYADIVEDWKQKDPVWFNEDFKSYRSQDNKGKTRQACIAYLVNSFKHIPKDEQLNINTDFKLLSNPVRSYYVAFTDIMTNLDKKMDKRLADMTSLLLVKKNIILQGAPGTGKTYTTTLLSLKVLGVELVDWKNSTEVIAKYEELVTEGRIAFTTFHQSMDYEDFVEGYKPAESSDSMQFKLNSGIFKRICEKAKFQPCVLIIDEINRGNISKIFGELITLLEADKRYGSNHQISVSLTYSGMMFFVPN</sequence>
<dbReference type="InterPro" id="IPR027417">
    <property type="entry name" value="P-loop_NTPase"/>
</dbReference>
<proteinExistence type="predicted"/>
<accession>K1V6Z5</accession>
<feature type="domain" description="ATPase dynein-related AAA" evidence="1">
    <location>
        <begin position="141"/>
        <end position="233"/>
    </location>
</feature>
<dbReference type="PANTHER" id="PTHR37291">
    <property type="entry name" value="5-METHYLCYTOSINE-SPECIFIC RESTRICTION ENZYME B"/>
    <property type="match status" value="1"/>
</dbReference>
<dbReference type="EMBL" id="AJWY01001527">
    <property type="protein sequence ID" value="EKC79661.1"/>
    <property type="molecule type" value="Genomic_DNA"/>
</dbReference>
<dbReference type="GO" id="GO:0016887">
    <property type="term" value="F:ATP hydrolysis activity"/>
    <property type="evidence" value="ECO:0007669"/>
    <property type="project" value="InterPro"/>
</dbReference>
<dbReference type="InterPro" id="IPR011704">
    <property type="entry name" value="ATPase_dyneun-rel_AAA"/>
</dbReference>
<reference evidence="2" key="1">
    <citation type="journal article" date="2013" name="Environ. Microbiol.">
        <title>Microbiota from the distal guts of lean and obese adolescents exhibit partial functional redundancy besides clear differences in community structure.</title>
        <authorList>
            <person name="Ferrer M."/>
            <person name="Ruiz A."/>
            <person name="Lanza F."/>
            <person name="Haange S.B."/>
            <person name="Oberbach A."/>
            <person name="Till H."/>
            <person name="Bargiela R."/>
            <person name="Campoy C."/>
            <person name="Segura M.T."/>
            <person name="Richter M."/>
            <person name="von Bergen M."/>
            <person name="Seifert J."/>
            <person name="Suarez A."/>
        </authorList>
    </citation>
    <scope>NUCLEOTIDE SEQUENCE</scope>
</reference>
<organism evidence="2">
    <name type="scientific">human gut metagenome</name>
    <dbReference type="NCBI Taxonomy" id="408170"/>
    <lineage>
        <taxon>unclassified sequences</taxon>
        <taxon>metagenomes</taxon>
        <taxon>organismal metagenomes</taxon>
    </lineage>
</organism>
<evidence type="ECO:0000259" key="1">
    <source>
        <dbReference type="Pfam" id="PF07728"/>
    </source>
</evidence>